<dbReference type="InterPro" id="IPR000620">
    <property type="entry name" value="EamA_dom"/>
</dbReference>
<sequence>MYLQIIVLALIWGVNWVFMKAGMAYFPPILFSALRFLSAGAVLLIISRWRGVTAPTGDEWGPILFTGLVQIAFTNAVLQNALLVIDAGLASVLFYTMPLWLSMLAHFLLPDDRLSPLKISALLLGVVGLTILLKLNPDTLLQLWQRPGTLSELLVLVASVAWALCNIVMKRVSGRINALRFTTYQMITGGLLLLAYSALTEPFQLPPALAYQGWATVAFSGIVASALAFLMWFRLLRAIPASTAGISLLLVPVVGVFSGVLLLGETVDLAMITGMALILISIGLVNVSGRRGRGAV</sequence>
<comment type="subcellular location">
    <subcellularLocation>
        <location evidence="1">Cell membrane</location>
        <topology evidence="1">Multi-pass membrane protein</topology>
    </subcellularLocation>
</comment>
<proteinExistence type="predicted"/>
<evidence type="ECO:0000256" key="4">
    <source>
        <dbReference type="ARBA" id="ARBA00022989"/>
    </source>
</evidence>
<gene>
    <name evidence="8" type="ORF">F9K24_06870</name>
</gene>
<name>A0A833H2R9_9LEPT</name>
<feature type="transmembrane region" description="Helical" evidence="6">
    <location>
        <begin position="245"/>
        <end position="263"/>
    </location>
</feature>
<feature type="domain" description="EamA" evidence="7">
    <location>
        <begin position="2"/>
        <end position="133"/>
    </location>
</feature>
<dbReference type="InterPro" id="IPR050638">
    <property type="entry name" value="AA-Vitamin_Transporters"/>
</dbReference>
<feature type="transmembrane region" description="Helical" evidence="6">
    <location>
        <begin position="61"/>
        <end position="82"/>
    </location>
</feature>
<evidence type="ECO:0000256" key="3">
    <source>
        <dbReference type="ARBA" id="ARBA00022692"/>
    </source>
</evidence>
<evidence type="ECO:0000313" key="9">
    <source>
        <dbReference type="Proteomes" id="UP000460298"/>
    </source>
</evidence>
<keyword evidence="5 6" id="KW-0472">Membrane</keyword>
<dbReference type="EMBL" id="WBUI01000005">
    <property type="protein sequence ID" value="KAB2933562.1"/>
    <property type="molecule type" value="Genomic_DNA"/>
</dbReference>
<evidence type="ECO:0000256" key="1">
    <source>
        <dbReference type="ARBA" id="ARBA00004651"/>
    </source>
</evidence>
<protein>
    <submittedName>
        <fullName evidence="8">DMT family transporter</fullName>
    </submittedName>
</protein>
<keyword evidence="3 6" id="KW-0812">Transmembrane</keyword>
<evidence type="ECO:0000256" key="2">
    <source>
        <dbReference type="ARBA" id="ARBA00022475"/>
    </source>
</evidence>
<feature type="transmembrane region" description="Helical" evidence="6">
    <location>
        <begin position="88"/>
        <end position="109"/>
    </location>
</feature>
<keyword evidence="4 6" id="KW-1133">Transmembrane helix</keyword>
<evidence type="ECO:0000313" key="8">
    <source>
        <dbReference type="EMBL" id="KAB2933562.1"/>
    </source>
</evidence>
<dbReference type="GO" id="GO:0005886">
    <property type="term" value="C:plasma membrane"/>
    <property type="evidence" value="ECO:0007669"/>
    <property type="project" value="UniProtKB-SubCell"/>
</dbReference>
<dbReference type="InterPro" id="IPR037185">
    <property type="entry name" value="EmrE-like"/>
</dbReference>
<dbReference type="PANTHER" id="PTHR32322:SF18">
    <property type="entry name" value="S-ADENOSYLMETHIONINE_S-ADENOSYLHOMOCYSTEINE TRANSPORTER"/>
    <property type="match status" value="1"/>
</dbReference>
<evidence type="ECO:0000259" key="7">
    <source>
        <dbReference type="Pfam" id="PF00892"/>
    </source>
</evidence>
<accession>A0A833H2R9</accession>
<feature type="transmembrane region" description="Helical" evidence="6">
    <location>
        <begin position="181"/>
        <end position="199"/>
    </location>
</feature>
<evidence type="ECO:0000256" key="6">
    <source>
        <dbReference type="SAM" id="Phobius"/>
    </source>
</evidence>
<evidence type="ECO:0000256" key="5">
    <source>
        <dbReference type="ARBA" id="ARBA00023136"/>
    </source>
</evidence>
<dbReference type="AlphaFoldDB" id="A0A833H2R9"/>
<feature type="domain" description="EamA" evidence="7">
    <location>
        <begin position="151"/>
        <end position="286"/>
    </location>
</feature>
<organism evidence="8 9">
    <name type="scientific">Leptonema illini</name>
    <dbReference type="NCBI Taxonomy" id="183"/>
    <lineage>
        <taxon>Bacteria</taxon>
        <taxon>Pseudomonadati</taxon>
        <taxon>Spirochaetota</taxon>
        <taxon>Spirochaetia</taxon>
        <taxon>Leptospirales</taxon>
        <taxon>Leptospiraceae</taxon>
        <taxon>Leptonema</taxon>
    </lineage>
</organism>
<reference evidence="8 9" key="1">
    <citation type="submission" date="2019-10" db="EMBL/GenBank/DDBJ databases">
        <title>Extracellular Electron Transfer in a Candidatus Methanoperedens spp. Enrichment Culture.</title>
        <authorList>
            <person name="Berger S."/>
            <person name="Rangel Shaw D."/>
            <person name="Berben T."/>
            <person name="In 'T Zandt M."/>
            <person name="Frank J."/>
            <person name="Reimann J."/>
            <person name="Jetten M.S.M."/>
            <person name="Welte C.U."/>
        </authorList>
    </citation>
    <scope>NUCLEOTIDE SEQUENCE [LARGE SCALE GENOMIC DNA]</scope>
    <source>
        <strain evidence="8">SB12</strain>
    </source>
</reference>
<comment type="caution">
    <text evidence="8">The sequence shown here is derived from an EMBL/GenBank/DDBJ whole genome shotgun (WGS) entry which is preliminary data.</text>
</comment>
<dbReference type="PANTHER" id="PTHR32322">
    <property type="entry name" value="INNER MEMBRANE TRANSPORTER"/>
    <property type="match status" value="1"/>
</dbReference>
<dbReference type="Proteomes" id="UP000460298">
    <property type="component" value="Unassembled WGS sequence"/>
</dbReference>
<keyword evidence="2" id="KW-1003">Cell membrane</keyword>
<feature type="transmembrane region" description="Helical" evidence="6">
    <location>
        <begin position="153"/>
        <end position="169"/>
    </location>
</feature>
<dbReference type="Pfam" id="PF00892">
    <property type="entry name" value="EamA"/>
    <property type="match status" value="2"/>
</dbReference>
<dbReference type="SUPFAM" id="SSF103481">
    <property type="entry name" value="Multidrug resistance efflux transporter EmrE"/>
    <property type="match status" value="2"/>
</dbReference>
<feature type="transmembrane region" description="Helical" evidence="6">
    <location>
        <begin position="29"/>
        <end position="49"/>
    </location>
</feature>
<feature type="transmembrane region" description="Helical" evidence="6">
    <location>
        <begin position="116"/>
        <end position="133"/>
    </location>
</feature>
<feature type="transmembrane region" description="Helical" evidence="6">
    <location>
        <begin position="211"/>
        <end position="233"/>
    </location>
</feature>
<feature type="transmembrane region" description="Helical" evidence="6">
    <location>
        <begin position="269"/>
        <end position="287"/>
    </location>
</feature>